<dbReference type="InterPro" id="IPR026961">
    <property type="entry name" value="PGG_dom"/>
</dbReference>
<evidence type="ECO:0000259" key="2">
    <source>
        <dbReference type="Pfam" id="PF13962"/>
    </source>
</evidence>
<evidence type="ECO:0000313" key="4">
    <source>
        <dbReference type="Proteomes" id="UP001443914"/>
    </source>
</evidence>
<feature type="transmembrane region" description="Helical" evidence="1">
    <location>
        <begin position="464"/>
        <end position="489"/>
    </location>
</feature>
<sequence length="582" mass="64523">MGICTSRSRPISLEGQAIVNSSCRSSFRRARGRSENTLRDLGAYLPLYKAAVDGKWRDAKIYLDQDPLALTAKISIASETALHIAVGTGKRGHEFVEKLVKEMSPEDLALTDQHGETAFSIAAVVGNIHAAKILYNKNPDLPNISGKYGFPIHKAAQFSQEKMVNYLLDVTGADIQPNPFTGDMGGRLLIDVIAADFFGIALKLVKRYPELATVEVNALGSPLSVLARKSNAFSSGRGHSNLDKEKDGKEQEALMLVKELCKEISELDDSKVFSLLQQALHDAAKLGIPEIIEEIVEIFPPAIWFTDKDNYNVFQLAILNRQEAVFNLIFQLTDFKVLITRFIDSEDNNMLHLVGKLPPSDRLSLVSGPALLLQREIQWYKEVEKHISPAQRVAKNKAGKTPKMVFTEEHQELMKDGAKWIKKTASSSAVFATLIATVAFAGGMHVPGGTDTSGLPYLLHEQAFTIFTIADAVSLVFSIFSIITFLSIIVARYSEDDFHHILPRKLKRGIGVLFCSIIVMLIAFCVALYLVFTPTKTKNQFLAVLYVLMIVILVMSVIILYQIVKPMNGSNMFVNNKDRILH</sequence>
<feature type="transmembrane region" description="Helical" evidence="1">
    <location>
        <begin position="510"/>
        <end position="532"/>
    </location>
</feature>
<dbReference type="AlphaFoldDB" id="A0AAW1HQ99"/>
<feature type="transmembrane region" description="Helical" evidence="1">
    <location>
        <begin position="544"/>
        <end position="564"/>
    </location>
</feature>
<feature type="domain" description="PGG" evidence="2">
    <location>
        <begin position="419"/>
        <end position="531"/>
    </location>
</feature>
<comment type="caution">
    <text evidence="3">The sequence shown here is derived from an EMBL/GenBank/DDBJ whole genome shotgun (WGS) entry which is preliminary data.</text>
</comment>
<dbReference type="InterPro" id="IPR002110">
    <property type="entry name" value="Ankyrin_rpt"/>
</dbReference>
<accession>A0AAW1HQ99</accession>
<dbReference type="SUPFAM" id="SSF48403">
    <property type="entry name" value="Ankyrin repeat"/>
    <property type="match status" value="1"/>
</dbReference>
<dbReference type="GO" id="GO:0016020">
    <property type="term" value="C:membrane"/>
    <property type="evidence" value="ECO:0007669"/>
    <property type="project" value="TreeGrafter"/>
</dbReference>
<dbReference type="Pfam" id="PF12796">
    <property type="entry name" value="Ank_2"/>
    <property type="match status" value="1"/>
</dbReference>
<keyword evidence="1" id="KW-0812">Transmembrane</keyword>
<feature type="transmembrane region" description="Helical" evidence="1">
    <location>
        <begin position="424"/>
        <end position="444"/>
    </location>
</feature>
<dbReference type="PANTHER" id="PTHR24177:SF435">
    <property type="entry name" value="ANKYRIN REPEAT-CONTAINING PROTEIN NPR4-LIKE"/>
    <property type="match status" value="1"/>
</dbReference>
<name>A0AAW1HQ99_SAPOF</name>
<keyword evidence="4" id="KW-1185">Reference proteome</keyword>
<dbReference type="PANTHER" id="PTHR24177">
    <property type="entry name" value="CASKIN"/>
    <property type="match status" value="1"/>
</dbReference>
<dbReference type="InterPro" id="IPR036770">
    <property type="entry name" value="Ankyrin_rpt-contain_sf"/>
</dbReference>
<evidence type="ECO:0000256" key="1">
    <source>
        <dbReference type="SAM" id="Phobius"/>
    </source>
</evidence>
<dbReference type="EMBL" id="JBDFQZ010000011">
    <property type="protein sequence ID" value="KAK9678190.1"/>
    <property type="molecule type" value="Genomic_DNA"/>
</dbReference>
<keyword evidence="1" id="KW-1133">Transmembrane helix</keyword>
<keyword evidence="1" id="KW-0472">Membrane</keyword>
<protein>
    <recommendedName>
        <fullName evidence="2">PGG domain-containing protein</fullName>
    </recommendedName>
</protein>
<dbReference type="Proteomes" id="UP001443914">
    <property type="component" value="Unassembled WGS sequence"/>
</dbReference>
<evidence type="ECO:0000313" key="3">
    <source>
        <dbReference type="EMBL" id="KAK9678190.1"/>
    </source>
</evidence>
<proteinExistence type="predicted"/>
<dbReference type="Pfam" id="PF13962">
    <property type="entry name" value="PGG"/>
    <property type="match status" value="1"/>
</dbReference>
<reference evidence="3" key="1">
    <citation type="submission" date="2024-03" db="EMBL/GenBank/DDBJ databases">
        <title>WGS assembly of Saponaria officinalis var. Norfolk2.</title>
        <authorList>
            <person name="Jenkins J."/>
            <person name="Shu S."/>
            <person name="Grimwood J."/>
            <person name="Barry K."/>
            <person name="Goodstein D."/>
            <person name="Schmutz J."/>
            <person name="Leebens-Mack J."/>
            <person name="Osbourn A."/>
        </authorList>
    </citation>
    <scope>NUCLEOTIDE SEQUENCE [LARGE SCALE GENOMIC DNA]</scope>
    <source>
        <strain evidence="3">JIC</strain>
    </source>
</reference>
<gene>
    <name evidence="3" type="ORF">RND81_11G194600</name>
</gene>
<dbReference type="Gene3D" id="1.25.40.20">
    <property type="entry name" value="Ankyrin repeat-containing domain"/>
    <property type="match status" value="1"/>
</dbReference>
<organism evidence="3 4">
    <name type="scientific">Saponaria officinalis</name>
    <name type="common">Common soapwort</name>
    <name type="synonym">Lychnis saponaria</name>
    <dbReference type="NCBI Taxonomy" id="3572"/>
    <lineage>
        <taxon>Eukaryota</taxon>
        <taxon>Viridiplantae</taxon>
        <taxon>Streptophyta</taxon>
        <taxon>Embryophyta</taxon>
        <taxon>Tracheophyta</taxon>
        <taxon>Spermatophyta</taxon>
        <taxon>Magnoliopsida</taxon>
        <taxon>eudicotyledons</taxon>
        <taxon>Gunneridae</taxon>
        <taxon>Pentapetalae</taxon>
        <taxon>Caryophyllales</taxon>
        <taxon>Caryophyllaceae</taxon>
        <taxon>Caryophylleae</taxon>
        <taxon>Saponaria</taxon>
    </lineage>
</organism>